<protein>
    <submittedName>
        <fullName evidence="2">Uncharacterized protein</fullName>
    </submittedName>
</protein>
<evidence type="ECO:0000313" key="2">
    <source>
        <dbReference type="EMBL" id="CAH1956078.1"/>
    </source>
</evidence>
<keyword evidence="3" id="KW-1185">Reference proteome</keyword>
<reference evidence="2" key="1">
    <citation type="submission" date="2022-03" db="EMBL/GenBank/DDBJ databases">
        <authorList>
            <person name="Sayadi A."/>
        </authorList>
    </citation>
    <scope>NUCLEOTIDE SEQUENCE</scope>
</reference>
<dbReference type="EMBL" id="CAKOFQ010006664">
    <property type="protein sequence ID" value="CAH1956078.1"/>
    <property type="molecule type" value="Genomic_DNA"/>
</dbReference>
<organism evidence="2 3">
    <name type="scientific">Acanthoscelides obtectus</name>
    <name type="common">Bean weevil</name>
    <name type="synonym">Bruchus obtectus</name>
    <dbReference type="NCBI Taxonomy" id="200917"/>
    <lineage>
        <taxon>Eukaryota</taxon>
        <taxon>Metazoa</taxon>
        <taxon>Ecdysozoa</taxon>
        <taxon>Arthropoda</taxon>
        <taxon>Hexapoda</taxon>
        <taxon>Insecta</taxon>
        <taxon>Pterygota</taxon>
        <taxon>Neoptera</taxon>
        <taxon>Endopterygota</taxon>
        <taxon>Coleoptera</taxon>
        <taxon>Polyphaga</taxon>
        <taxon>Cucujiformia</taxon>
        <taxon>Chrysomeloidea</taxon>
        <taxon>Chrysomelidae</taxon>
        <taxon>Bruchinae</taxon>
        <taxon>Bruchini</taxon>
        <taxon>Acanthoscelides</taxon>
    </lineage>
</organism>
<sequence>MIAVYVFLSLDLFYLNYLTIGTLIISRFALKKLQSLSNIACNYSTHDQNQFSNTFSTCIRHSSLQIV</sequence>
<proteinExistence type="predicted"/>
<evidence type="ECO:0000256" key="1">
    <source>
        <dbReference type="SAM" id="Phobius"/>
    </source>
</evidence>
<dbReference type="AlphaFoldDB" id="A0A9P0NTW8"/>
<accession>A0A9P0NTW8</accession>
<keyword evidence="1" id="KW-1133">Transmembrane helix</keyword>
<keyword evidence="1" id="KW-0472">Membrane</keyword>
<comment type="caution">
    <text evidence="2">The sequence shown here is derived from an EMBL/GenBank/DDBJ whole genome shotgun (WGS) entry which is preliminary data.</text>
</comment>
<keyword evidence="1" id="KW-0812">Transmembrane</keyword>
<dbReference type="Proteomes" id="UP001152888">
    <property type="component" value="Unassembled WGS sequence"/>
</dbReference>
<evidence type="ECO:0000313" key="3">
    <source>
        <dbReference type="Proteomes" id="UP001152888"/>
    </source>
</evidence>
<gene>
    <name evidence="2" type="ORF">ACAOBT_LOCUS1409</name>
</gene>
<name>A0A9P0NTW8_ACAOB</name>
<feature type="transmembrane region" description="Helical" evidence="1">
    <location>
        <begin position="12"/>
        <end position="30"/>
    </location>
</feature>